<keyword evidence="4" id="KW-1185">Reference proteome</keyword>
<feature type="transmembrane region" description="Helical" evidence="2">
    <location>
        <begin position="621"/>
        <end position="643"/>
    </location>
</feature>
<feature type="transmembrane region" description="Helical" evidence="2">
    <location>
        <begin position="578"/>
        <end position="600"/>
    </location>
</feature>
<name>A0A803L250_CHEQI</name>
<evidence type="ECO:0008006" key="5">
    <source>
        <dbReference type="Google" id="ProtNLM"/>
    </source>
</evidence>
<feature type="transmembrane region" description="Helical" evidence="2">
    <location>
        <begin position="687"/>
        <end position="708"/>
    </location>
</feature>
<feature type="compositionally biased region" description="Polar residues" evidence="1">
    <location>
        <begin position="309"/>
        <end position="321"/>
    </location>
</feature>
<feature type="region of interest" description="Disordered" evidence="1">
    <location>
        <begin position="448"/>
        <end position="472"/>
    </location>
</feature>
<proteinExistence type="predicted"/>
<evidence type="ECO:0000313" key="3">
    <source>
        <dbReference type="EnsemblPlants" id="AUR62005939-RA:cds"/>
    </source>
</evidence>
<feature type="region of interest" description="Disordered" evidence="1">
    <location>
        <begin position="242"/>
        <end position="272"/>
    </location>
</feature>
<feature type="transmembrane region" description="Helical" evidence="2">
    <location>
        <begin position="655"/>
        <end position="675"/>
    </location>
</feature>
<feature type="region of interest" description="Disordered" evidence="1">
    <location>
        <begin position="309"/>
        <end position="371"/>
    </location>
</feature>
<keyword evidence="2" id="KW-0812">Transmembrane</keyword>
<accession>A0A803L250</accession>
<keyword evidence="2" id="KW-0472">Membrane</keyword>
<dbReference type="Gramene" id="AUR62005939-RA">
    <property type="protein sequence ID" value="AUR62005939-RA:cds"/>
    <property type="gene ID" value="AUR62005939"/>
</dbReference>
<evidence type="ECO:0000256" key="2">
    <source>
        <dbReference type="SAM" id="Phobius"/>
    </source>
</evidence>
<sequence>MEVQYEREAEEVIGVDLQTRRRSSNSHHPNKTNIITSELSDTSNNFEYYVSMENTNKITSNYKDGTTKITNGENPKIIEGRSAGEEKLANFDEHNVAQNEDTNGFTVHHNGVHVDEFSLPESNGGDRETDIESNTSSVSKNPEISAGLRFVLDDSSNGDNVKSSEFYNGENMVNKTQVISDQNEIVETGHSKEVKPEINEYEVERVIRKQETHDLICPNCRECITKRVILKRRKRTYDKISEDEQNLGRIPPSIDPDTDKGKPENKLPSGEQAGDSIDAVSCFSCFSIFVPKGDGFLCWRFKPKPTVTLQPGQSVDTSAGSMDSAAQLKEDKTGKPEPKPSPTSENGNKVSSELPSPPQSQELPVSNKPGEVPKGKDFSLWFLTCCQPSTEGIKPDHAPITDTKVPIHESNSPAPADDTPLVLKPFTPINPGDGTPVTVDRQPLVAPEGGTSCDNADTPVPVKPKPDGGSPILVKPVPVIKPDDSIPSPPDLKAPDTSKQEYVIVPIIPQPSPSDESGARPIAGIMETVVIRPPEHPRPGFSGIDIIKAIVYGGLLECITSLSVVSSAAGGDATTLNIVALGLANVFGGLVLLLHNLRVLKHEHATERYIDQLGSPGHFKVHAVIAVISYLVFGLMSPIIYGFAFRLSDNKDYKLASLAAAALVCITILSIAKAYARSPPKAYIQTIFYYIGVGFSVSGAGYAAGHLINELLKKLGIFYSKAPVAMSLFEAGAMKGAWSSY</sequence>
<reference evidence="3" key="1">
    <citation type="journal article" date="2017" name="Nature">
        <title>The genome of Chenopodium quinoa.</title>
        <authorList>
            <person name="Jarvis D.E."/>
            <person name="Ho Y.S."/>
            <person name="Lightfoot D.J."/>
            <person name="Schmoeckel S.M."/>
            <person name="Li B."/>
            <person name="Borm T.J.A."/>
            <person name="Ohyanagi H."/>
            <person name="Mineta K."/>
            <person name="Michell C.T."/>
            <person name="Saber N."/>
            <person name="Kharbatia N.M."/>
            <person name="Rupper R.R."/>
            <person name="Sharp A.R."/>
            <person name="Dally N."/>
            <person name="Boughton B.A."/>
            <person name="Woo Y.H."/>
            <person name="Gao G."/>
            <person name="Schijlen E.G.W.M."/>
            <person name="Guo X."/>
            <person name="Momin A.A."/>
            <person name="Negrao S."/>
            <person name="Al-Babili S."/>
            <person name="Gehring C."/>
            <person name="Roessner U."/>
            <person name="Jung C."/>
            <person name="Murphy K."/>
            <person name="Arold S.T."/>
            <person name="Gojobori T."/>
            <person name="van der Linden C.G."/>
            <person name="van Loo E.N."/>
            <person name="Jellen E.N."/>
            <person name="Maughan P.J."/>
            <person name="Tester M."/>
        </authorList>
    </citation>
    <scope>NUCLEOTIDE SEQUENCE [LARGE SCALE GENOMIC DNA]</scope>
    <source>
        <strain evidence="3">cv. PI 614886</strain>
    </source>
</reference>
<protein>
    <recommendedName>
        <fullName evidence="5">Membrane protein of ER body-like protein</fullName>
    </recommendedName>
</protein>
<evidence type="ECO:0000313" key="4">
    <source>
        <dbReference type="Proteomes" id="UP000596660"/>
    </source>
</evidence>
<dbReference type="AlphaFoldDB" id="A0A803L250"/>
<feature type="compositionally biased region" description="Basic and acidic residues" evidence="1">
    <location>
        <begin position="328"/>
        <end position="338"/>
    </location>
</feature>
<reference evidence="3" key="2">
    <citation type="submission" date="2021-03" db="UniProtKB">
        <authorList>
            <consortium name="EnsemblPlants"/>
        </authorList>
    </citation>
    <scope>IDENTIFICATION</scope>
</reference>
<dbReference type="PANTHER" id="PTHR38937:SF2">
    <property type="entry name" value="MEMBRANE PROTEIN OF ER BODY-LIKE PROTEIN ISOFORM X1"/>
    <property type="match status" value="1"/>
</dbReference>
<feature type="region of interest" description="Disordered" evidence="1">
    <location>
        <begin position="117"/>
        <end position="140"/>
    </location>
</feature>
<dbReference type="PANTHER" id="PTHR38937">
    <property type="entry name" value="MEMBRANE PROTEIN OF ER BODY-LIKE PROTEIN"/>
    <property type="match status" value="1"/>
</dbReference>
<evidence type="ECO:0000256" key="1">
    <source>
        <dbReference type="SAM" id="MobiDB-lite"/>
    </source>
</evidence>
<feature type="region of interest" description="Disordered" evidence="1">
    <location>
        <begin position="477"/>
        <end position="496"/>
    </location>
</feature>
<keyword evidence="2" id="KW-1133">Transmembrane helix</keyword>
<dbReference type="OMA" id="VEKPWEF"/>
<dbReference type="InterPro" id="IPR052843">
    <property type="entry name" value="ER_body_metal_sequester"/>
</dbReference>
<feature type="compositionally biased region" description="Low complexity" evidence="1">
    <location>
        <begin position="350"/>
        <end position="366"/>
    </location>
</feature>
<dbReference type="EnsemblPlants" id="AUR62005939-RA">
    <property type="protein sequence ID" value="AUR62005939-RA:cds"/>
    <property type="gene ID" value="AUR62005939"/>
</dbReference>
<dbReference type="Proteomes" id="UP000596660">
    <property type="component" value="Unplaced"/>
</dbReference>
<organism evidence="3 4">
    <name type="scientific">Chenopodium quinoa</name>
    <name type="common">Quinoa</name>
    <dbReference type="NCBI Taxonomy" id="63459"/>
    <lineage>
        <taxon>Eukaryota</taxon>
        <taxon>Viridiplantae</taxon>
        <taxon>Streptophyta</taxon>
        <taxon>Embryophyta</taxon>
        <taxon>Tracheophyta</taxon>
        <taxon>Spermatophyta</taxon>
        <taxon>Magnoliopsida</taxon>
        <taxon>eudicotyledons</taxon>
        <taxon>Gunneridae</taxon>
        <taxon>Pentapetalae</taxon>
        <taxon>Caryophyllales</taxon>
        <taxon>Chenopodiaceae</taxon>
        <taxon>Chenopodioideae</taxon>
        <taxon>Atripliceae</taxon>
        <taxon>Chenopodium</taxon>
    </lineage>
</organism>